<proteinExistence type="predicted"/>
<sequence length="127" mass="15451">METYFVKYSSKKIIHYYLQVLVYCFPFYIMSIVETTIKYKPAVIVSRYISIFYIALVLIFFIKDFFTYRNSFFLKLDQENLQINKEIIDRKTINSISLFHKLASYTYFFVAHPEKKTYKKTLSEYPF</sequence>
<keyword evidence="1" id="KW-0812">Transmembrane</keyword>
<comment type="caution">
    <text evidence="2">The sequence shown here is derived from an EMBL/GenBank/DDBJ whole genome shotgun (WGS) entry which is preliminary data.</text>
</comment>
<evidence type="ECO:0000313" key="2">
    <source>
        <dbReference type="EMBL" id="MPL55213.1"/>
    </source>
</evidence>
<feature type="transmembrane region" description="Helical" evidence="1">
    <location>
        <begin position="45"/>
        <end position="66"/>
    </location>
</feature>
<dbReference type="AlphaFoldDB" id="A0A644SKN1"/>
<dbReference type="EMBL" id="VSSQ01000001">
    <property type="protein sequence ID" value="MPL55213.1"/>
    <property type="molecule type" value="Genomic_DNA"/>
</dbReference>
<accession>A0A644SKN1</accession>
<organism evidence="2">
    <name type="scientific">bioreactor metagenome</name>
    <dbReference type="NCBI Taxonomy" id="1076179"/>
    <lineage>
        <taxon>unclassified sequences</taxon>
        <taxon>metagenomes</taxon>
        <taxon>ecological metagenomes</taxon>
    </lineage>
</organism>
<keyword evidence="1" id="KW-0472">Membrane</keyword>
<feature type="transmembrane region" description="Helical" evidence="1">
    <location>
        <begin position="14"/>
        <end position="33"/>
    </location>
</feature>
<evidence type="ECO:0000256" key="1">
    <source>
        <dbReference type="SAM" id="Phobius"/>
    </source>
</evidence>
<protein>
    <submittedName>
        <fullName evidence="2">Uncharacterized protein</fullName>
    </submittedName>
</protein>
<name>A0A644SKN1_9ZZZZ</name>
<keyword evidence="1" id="KW-1133">Transmembrane helix</keyword>
<reference evidence="2" key="1">
    <citation type="submission" date="2019-08" db="EMBL/GenBank/DDBJ databases">
        <authorList>
            <person name="Kucharzyk K."/>
            <person name="Murdoch R.W."/>
            <person name="Higgins S."/>
            <person name="Loffler F."/>
        </authorList>
    </citation>
    <scope>NUCLEOTIDE SEQUENCE</scope>
</reference>
<gene>
    <name evidence="2" type="ORF">SDC9_00680</name>
</gene>